<name>A0A6A6RWE1_9PLEO</name>
<dbReference type="AlphaFoldDB" id="A0A6A6RWE1"/>
<evidence type="ECO:0000313" key="1">
    <source>
        <dbReference type="EMBL" id="KAF2639465.1"/>
    </source>
</evidence>
<evidence type="ECO:0000313" key="2">
    <source>
        <dbReference type="Proteomes" id="UP000799753"/>
    </source>
</evidence>
<keyword evidence="2" id="KW-1185">Reference proteome</keyword>
<protein>
    <submittedName>
        <fullName evidence="1">Uncharacterized protein</fullName>
    </submittedName>
</protein>
<organism evidence="1 2">
    <name type="scientific">Massarina eburnea CBS 473.64</name>
    <dbReference type="NCBI Taxonomy" id="1395130"/>
    <lineage>
        <taxon>Eukaryota</taxon>
        <taxon>Fungi</taxon>
        <taxon>Dikarya</taxon>
        <taxon>Ascomycota</taxon>
        <taxon>Pezizomycotina</taxon>
        <taxon>Dothideomycetes</taxon>
        <taxon>Pleosporomycetidae</taxon>
        <taxon>Pleosporales</taxon>
        <taxon>Massarineae</taxon>
        <taxon>Massarinaceae</taxon>
        <taxon>Massarina</taxon>
    </lineage>
</organism>
<dbReference type="OrthoDB" id="3684889at2759"/>
<sequence>MLMSLSDTPNNTNLNQAQSTTLGLSQTIMKTLPRKLREQIYAHILAIGNVKITVCDGKLPYHIRSRCDRMRTHDSFWDATDLKHYVDPLCVGTQMADEIAQSYYKTNTFYFDYHELYLLEKFLTIDRFGRGLRPAHLVQSIEIVLDEQYLCPCNGNALFFHGLAATNAIAPEAVIRSCLSQLLSLTTESAKISFIVYSLDRRNRYLDPKHKLVEILSSIMSKLISQGHSTSLALYNGAGCQWSIKGSAVRPIEEVLTESMARIY</sequence>
<accession>A0A6A6RWE1</accession>
<proteinExistence type="predicted"/>
<dbReference type="Proteomes" id="UP000799753">
    <property type="component" value="Unassembled WGS sequence"/>
</dbReference>
<dbReference type="EMBL" id="MU006786">
    <property type="protein sequence ID" value="KAF2639465.1"/>
    <property type="molecule type" value="Genomic_DNA"/>
</dbReference>
<gene>
    <name evidence="1" type="ORF">P280DRAFT_37915</name>
</gene>
<reference evidence="1" key="1">
    <citation type="journal article" date="2020" name="Stud. Mycol.">
        <title>101 Dothideomycetes genomes: a test case for predicting lifestyles and emergence of pathogens.</title>
        <authorList>
            <person name="Haridas S."/>
            <person name="Albert R."/>
            <person name="Binder M."/>
            <person name="Bloem J."/>
            <person name="Labutti K."/>
            <person name="Salamov A."/>
            <person name="Andreopoulos B."/>
            <person name="Baker S."/>
            <person name="Barry K."/>
            <person name="Bills G."/>
            <person name="Bluhm B."/>
            <person name="Cannon C."/>
            <person name="Castanera R."/>
            <person name="Culley D."/>
            <person name="Daum C."/>
            <person name="Ezra D."/>
            <person name="Gonzalez J."/>
            <person name="Henrissat B."/>
            <person name="Kuo A."/>
            <person name="Liang C."/>
            <person name="Lipzen A."/>
            <person name="Lutzoni F."/>
            <person name="Magnuson J."/>
            <person name="Mondo S."/>
            <person name="Nolan M."/>
            <person name="Ohm R."/>
            <person name="Pangilinan J."/>
            <person name="Park H.-J."/>
            <person name="Ramirez L."/>
            <person name="Alfaro M."/>
            <person name="Sun H."/>
            <person name="Tritt A."/>
            <person name="Yoshinaga Y."/>
            <person name="Zwiers L.-H."/>
            <person name="Turgeon B."/>
            <person name="Goodwin S."/>
            <person name="Spatafora J."/>
            <person name="Crous P."/>
            <person name="Grigoriev I."/>
        </authorList>
    </citation>
    <scope>NUCLEOTIDE SEQUENCE</scope>
    <source>
        <strain evidence="1">CBS 473.64</strain>
    </source>
</reference>